<dbReference type="RefSeq" id="WP_261292478.1">
    <property type="nucleotide sequence ID" value="NZ_JANQBK010000001.1"/>
</dbReference>
<feature type="domain" description="UspA" evidence="2">
    <location>
        <begin position="1"/>
        <end position="138"/>
    </location>
</feature>
<evidence type="ECO:0000313" key="4">
    <source>
        <dbReference type="Proteomes" id="UP001595713"/>
    </source>
</evidence>
<name>A0ABV7SXP6_9SPHN</name>
<dbReference type="InterPro" id="IPR006016">
    <property type="entry name" value="UspA"/>
</dbReference>
<dbReference type="PANTHER" id="PTHR46268:SF6">
    <property type="entry name" value="UNIVERSAL STRESS PROTEIN UP12"/>
    <property type="match status" value="1"/>
</dbReference>
<sequence>MIRSIAHPTDFSPAGQAAFEHALALALVNRCPLDLLHVHNPRADEDWDRFPHVRDVLQRWEKLPPRARIADVAAVAGIDVRKVEIRDAAPGDGLVRFLHDHRPDLIVLASHGRSGPSRWLSPSVSIGVARETILPTLILGPHARPFVDGSTGRIALGSALMPVEHAPSAQAAVPLLERLLGNLEVTIECLHVGPTAPVLRDRQGVPIMVHRADGPVIETLLEYASRARLIAMPMAARRGLIDLLRGSTTDRVVGEASCPVLALPEGE</sequence>
<dbReference type="Pfam" id="PF00582">
    <property type="entry name" value="Usp"/>
    <property type="match status" value="2"/>
</dbReference>
<protein>
    <submittedName>
        <fullName evidence="3">Universal stress protein</fullName>
    </submittedName>
</protein>
<feature type="domain" description="UspA" evidence="2">
    <location>
        <begin position="202"/>
        <end position="263"/>
    </location>
</feature>
<dbReference type="SUPFAM" id="SSF52402">
    <property type="entry name" value="Adenine nucleotide alpha hydrolases-like"/>
    <property type="match status" value="2"/>
</dbReference>
<dbReference type="CDD" id="cd00293">
    <property type="entry name" value="USP-like"/>
    <property type="match status" value="1"/>
</dbReference>
<organism evidence="3 4">
    <name type="scientific">Sphingomonas hylomeconis</name>
    <dbReference type="NCBI Taxonomy" id="1395958"/>
    <lineage>
        <taxon>Bacteria</taxon>
        <taxon>Pseudomonadati</taxon>
        <taxon>Pseudomonadota</taxon>
        <taxon>Alphaproteobacteria</taxon>
        <taxon>Sphingomonadales</taxon>
        <taxon>Sphingomonadaceae</taxon>
        <taxon>Sphingomonas</taxon>
    </lineage>
</organism>
<dbReference type="InterPro" id="IPR014729">
    <property type="entry name" value="Rossmann-like_a/b/a_fold"/>
</dbReference>
<accession>A0ABV7SXP6</accession>
<evidence type="ECO:0000259" key="2">
    <source>
        <dbReference type="Pfam" id="PF00582"/>
    </source>
</evidence>
<comment type="similarity">
    <text evidence="1">Belongs to the universal stress protein A family.</text>
</comment>
<dbReference type="Proteomes" id="UP001595713">
    <property type="component" value="Unassembled WGS sequence"/>
</dbReference>
<gene>
    <name evidence="3" type="ORF">ACFONA_16060</name>
</gene>
<evidence type="ECO:0000256" key="1">
    <source>
        <dbReference type="ARBA" id="ARBA00008791"/>
    </source>
</evidence>
<reference evidence="4" key="1">
    <citation type="journal article" date="2019" name="Int. J. Syst. Evol. Microbiol.">
        <title>The Global Catalogue of Microorganisms (GCM) 10K type strain sequencing project: providing services to taxonomists for standard genome sequencing and annotation.</title>
        <authorList>
            <consortium name="The Broad Institute Genomics Platform"/>
            <consortium name="The Broad Institute Genome Sequencing Center for Infectious Disease"/>
            <person name="Wu L."/>
            <person name="Ma J."/>
        </authorList>
    </citation>
    <scope>NUCLEOTIDE SEQUENCE [LARGE SCALE GENOMIC DNA]</scope>
    <source>
        <strain evidence="4">KCTC 42739</strain>
    </source>
</reference>
<comment type="caution">
    <text evidence="3">The sequence shown here is derived from an EMBL/GenBank/DDBJ whole genome shotgun (WGS) entry which is preliminary data.</text>
</comment>
<evidence type="ECO:0000313" key="3">
    <source>
        <dbReference type="EMBL" id="MFC3581686.1"/>
    </source>
</evidence>
<keyword evidence="4" id="KW-1185">Reference proteome</keyword>
<dbReference type="EMBL" id="JBHRXP010000007">
    <property type="protein sequence ID" value="MFC3581686.1"/>
    <property type="molecule type" value="Genomic_DNA"/>
</dbReference>
<proteinExistence type="inferred from homology"/>
<dbReference type="Gene3D" id="3.40.50.620">
    <property type="entry name" value="HUPs"/>
    <property type="match status" value="2"/>
</dbReference>
<dbReference type="PANTHER" id="PTHR46268">
    <property type="entry name" value="STRESS RESPONSE PROTEIN NHAX"/>
    <property type="match status" value="1"/>
</dbReference>